<feature type="region of interest" description="Disordered" evidence="1">
    <location>
        <begin position="1"/>
        <end position="23"/>
    </location>
</feature>
<sequence>MTGPTGGTAWSFNTPGMYRGKASSTGERVVAFYGED</sequence>
<reference evidence="2" key="1">
    <citation type="submission" date="2022-04" db="EMBL/GenBank/DDBJ databases">
        <title>Tomato heritable bacteria conferring resistance against bacterial wilt.</title>
        <authorList>
            <person name="Yin J."/>
        </authorList>
    </citation>
    <scope>NUCLEOTIDE SEQUENCE</scope>
    <source>
        <strain evidence="2">Cra20</strain>
    </source>
</reference>
<evidence type="ECO:0000313" key="2">
    <source>
        <dbReference type="EMBL" id="MDT8759908.1"/>
    </source>
</evidence>
<dbReference type="EMBL" id="JALMLT010000003">
    <property type="protein sequence ID" value="MDT8759908.1"/>
    <property type="molecule type" value="Genomic_DNA"/>
</dbReference>
<comment type="caution">
    <text evidence="2">The sequence shown here is derived from an EMBL/GenBank/DDBJ whole genome shotgun (WGS) entry which is preliminary data.</text>
</comment>
<name>A0ABU3N695_9SPHN</name>
<accession>A0ABU3N695</accession>
<gene>
    <name evidence="2" type="ORF">MZO42_14490</name>
</gene>
<organism evidence="2">
    <name type="scientific">Sphingomonas psychrotolerans</name>
    <dbReference type="NCBI Taxonomy" id="1327635"/>
    <lineage>
        <taxon>Bacteria</taxon>
        <taxon>Pseudomonadati</taxon>
        <taxon>Pseudomonadota</taxon>
        <taxon>Alphaproteobacteria</taxon>
        <taxon>Sphingomonadales</taxon>
        <taxon>Sphingomonadaceae</taxon>
        <taxon>Sphingomonas</taxon>
    </lineage>
</organism>
<proteinExistence type="predicted"/>
<protein>
    <submittedName>
        <fullName evidence="2">Isoaspartyl peptidase/L-asparaginase</fullName>
    </submittedName>
</protein>
<evidence type="ECO:0000256" key="1">
    <source>
        <dbReference type="SAM" id="MobiDB-lite"/>
    </source>
</evidence>